<dbReference type="KEGG" id="sgrg:L0C25_12120"/>
<accession>A0AA46TM08</accession>
<evidence type="ECO:0000256" key="1">
    <source>
        <dbReference type="SAM" id="MobiDB-lite"/>
    </source>
</evidence>
<sequence>MTERVRITSPRTAGRRPRHRSGTEEIDAQSAVGEVYMRSLIRSQLRVAIAVLVAIGLGVGGIPLLVWLAPSATDLDVLGVPVVWAVLGVAIYPGLVVVGWLYVRQAERNERAFSDLIERR</sequence>
<evidence type="ECO:0000313" key="3">
    <source>
        <dbReference type="EMBL" id="UYM07777.1"/>
    </source>
</evidence>
<dbReference type="Proteomes" id="UP001164390">
    <property type="component" value="Chromosome"/>
</dbReference>
<keyword evidence="2" id="KW-1133">Transmembrane helix</keyword>
<gene>
    <name evidence="3" type="ORF">L0C25_12120</name>
</gene>
<evidence type="ECO:0000256" key="2">
    <source>
        <dbReference type="SAM" id="Phobius"/>
    </source>
</evidence>
<name>A0AA46TM08_9ACTN</name>
<keyword evidence="2" id="KW-0812">Transmembrane</keyword>
<feature type="transmembrane region" description="Helical" evidence="2">
    <location>
        <begin position="47"/>
        <end position="70"/>
    </location>
</feature>
<keyword evidence="4" id="KW-1185">Reference proteome</keyword>
<proteinExistence type="predicted"/>
<protein>
    <recommendedName>
        <fullName evidence="5">DUF485 domain-containing protein</fullName>
    </recommendedName>
</protein>
<feature type="region of interest" description="Disordered" evidence="1">
    <location>
        <begin position="1"/>
        <end position="24"/>
    </location>
</feature>
<dbReference type="RefSeq" id="WP_271636751.1">
    <property type="nucleotide sequence ID" value="NZ_CP094970.1"/>
</dbReference>
<evidence type="ECO:0008006" key="5">
    <source>
        <dbReference type="Google" id="ProtNLM"/>
    </source>
</evidence>
<keyword evidence="2" id="KW-0472">Membrane</keyword>
<dbReference type="EMBL" id="CP094970">
    <property type="protein sequence ID" value="UYM07777.1"/>
    <property type="molecule type" value="Genomic_DNA"/>
</dbReference>
<reference evidence="3" key="1">
    <citation type="submission" date="2022-01" db="EMBL/GenBank/DDBJ databases">
        <title>Nocardioidaceae gen. sp. A5X3R13.</title>
        <authorList>
            <person name="Lopez Marin M.A."/>
            <person name="Uhlik O."/>
        </authorList>
    </citation>
    <scope>NUCLEOTIDE SEQUENCE</scope>
    <source>
        <strain evidence="3">A5X3R13</strain>
    </source>
</reference>
<dbReference type="AlphaFoldDB" id="A0AA46TM08"/>
<feature type="transmembrane region" description="Helical" evidence="2">
    <location>
        <begin position="82"/>
        <end position="103"/>
    </location>
</feature>
<evidence type="ECO:0000313" key="4">
    <source>
        <dbReference type="Proteomes" id="UP001164390"/>
    </source>
</evidence>
<organism evidence="3 4">
    <name type="scientific">Solicola gregarius</name>
    <dbReference type="NCBI Taxonomy" id="2908642"/>
    <lineage>
        <taxon>Bacteria</taxon>
        <taxon>Bacillati</taxon>
        <taxon>Actinomycetota</taxon>
        <taxon>Actinomycetes</taxon>
        <taxon>Propionibacteriales</taxon>
        <taxon>Nocardioidaceae</taxon>
        <taxon>Solicola</taxon>
    </lineage>
</organism>